<accession>A0AAV1I5I8</accession>
<name>A0AAV1I5I8_9CHLO</name>
<gene>
    <name evidence="4" type="ORF">CVIRNUC_005180</name>
</gene>
<keyword evidence="5" id="KW-1185">Reference proteome</keyword>
<evidence type="ECO:0000256" key="1">
    <source>
        <dbReference type="SAM" id="MobiDB-lite"/>
    </source>
</evidence>
<feature type="region of interest" description="Disordered" evidence="1">
    <location>
        <begin position="218"/>
        <end position="377"/>
    </location>
</feature>
<dbReference type="AlphaFoldDB" id="A0AAV1I5I8"/>
<feature type="signal peptide" evidence="3">
    <location>
        <begin position="1"/>
        <end position="22"/>
    </location>
</feature>
<proteinExistence type="predicted"/>
<feature type="compositionally biased region" description="Low complexity" evidence="1">
    <location>
        <begin position="364"/>
        <end position="373"/>
    </location>
</feature>
<feature type="transmembrane region" description="Helical" evidence="2">
    <location>
        <begin position="550"/>
        <end position="573"/>
    </location>
</feature>
<evidence type="ECO:0000313" key="5">
    <source>
        <dbReference type="Proteomes" id="UP001314263"/>
    </source>
</evidence>
<sequence length="711" mass="74428">MLGRSALLLFICSCTCLIYCGTQVVRNPGDQSVALANGPASQRQHVVSPRGWQAALSARERRHIKRLEKLDRRRDQSAAQADAYYMPAEVAVARELAEDAESTAESASEPRSHQLFPLLALATASFAAGLLLGYEVGRARSPTSFETPTASIPQALGTPHSQSRRADAQPASSTSCHPLEQAVSQASEKQELRLRARTAAAAIEASSEADPKLFASASRHSEVGAQEHQAEPVGTSQQGSREEGRDAESPCAGASDAGDAISGPASTDGGGAGRLTEDAAQSDHPIRSESRTAVARGVQGAQQAHSQAAPAAASHTPGTGSIDAWPEMREPVQTLSAASAAASVEPPACAESPVESMSAREQHISSSSAQQESIQREPDMLQSMQWVTSSTNGGSANSLSEPWNRATAFWAAFTGKLDINTRDLTSGERIQLAGVLLQAWTAFQQQDHHQQSSQLQAEANQYRAASSAAAQDASTVKRARFQASLDAQQLARFQSALGDGLLFGIMVMLAAAAACAHQSGVAELLFGRCPAMSDVGALSLLRPWAVLEPLRVVGCWVGGASEALLAAGAMLLAGRYLAGSGALVGAHGAPLRKVALSLGAGCGAAGYFVVARLHGRPARWLLGWELWVTLHLLVAWFMPGILRALAAPSKLPLPAQGPISVAGKTRLHSLLSSAALPAYHILMALVLPAATGVAAFGSPVQLLTLQTFLWH</sequence>
<feature type="transmembrane region" description="Helical" evidence="2">
    <location>
        <begin position="594"/>
        <end position="614"/>
    </location>
</feature>
<keyword evidence="2" id="KW-0472">Membrane</keyword>
<feature type="region of interest" description="Disordered" evidence="1">
    <location>
        <begin position="142"/>
        <end position="191"/>
    </location>
</feature>
<dbReference type="Proteomes" id="UP001314263">
    <property type="component" value="Unassembled WGS sequence"/>
</dbReference>
<feature type="compositionally biased region" description="Low complexity" evidence="1">
    <location>
        <begin position="252"/>
        <end position="266"/>
    </location>
</feature>
<evidence type="ECO:0000256" key="3">
    <source>
        <dbReference type="SAM" id="SignalP"/>
    </source>
</evidence>
<comment type="caution">
    <text evidence="4">The sequence shown here is derived from an EMBL/GenBank/DDBJ whole genome shotgun (WGS) entry which is preliminary data.</text>
</comment>
<feature type="compositionally biased region" description="Polar residues" evidence="1">
    <location>
        <begin position="142"/>
        <end position="152"/>
    </location>
</feature>
<feature type="chain" id="PRO_5043976400" evidence="3">
    <location>
        <begin position="23"/>
        <end position="711"/>
    </location>
</feature>
<reference evidence="4 5" key="1">
    <citation type="submission" date="2023-10" db="EMBL/GenBank/DDBJ databases">
        <authorList>
            <person name="Maclean D."/>
            <person name="Macfadyen A."/>
        </authorList>
    </citation>
    <scope>NUCLEOTIDE SEQUENCE [LARGE SCALE GENOMIC DNA]</scope>
</reference>
<feature type="compositionally biased region" description="Low complexity" evidence="1">
    <location>
        <begin position="336"/>
        <end position="353"/>
    </location>
</feature>
<protein>
    <submittedName>
        <fullName evidence="4">Uncharacterized protein</fullName>
    </submittedName>
</protein>
<keyword evidence="3" id="KW-0732">Signal</keyword>
<feature type="compositionally biased region" description="Polar residues" evidence="1">
    <location>
        <begin position="170"/>
        <end position="187"/>
    </location>
</feature>
<feature type="transmembrane region" description="Helical" evidence="2">
    <location>
        <begin position="626"/>
        <end position="646"/>
    </location>
</feature>
<evidence type="ECO:0000313" key="4">
    <source>
        <dbReference type="EMBL" id="CAK0780801.1"/>
    </source>
</evidence>
<keyword evidence="2" id="KW-1133">Transmembrane helix</keyword>
<evidence type="ECO:0000256" key="2">
    <source>
        <dbReference type="SAM" id="Phobius"/>
    </source>
</evidence>
<feature type="transmembrane region" description="Helical" evidence="2">
    <location>
        <begin position="500"/>
        <end position="520"/>
    </location>
</feature>
<keyword evidence="2" id="KW-0812">Transmembrane</keyword>
<dbReference type="EMBL" id="CAUYUE010000006">
    <property type="protein sequence ID" value="CAK0780801.1"/>
    <property type="molecule type" value="Genomic_DNA"/>
</dbReference>
<organism evidence="4 5">
    <name type="scientific">Coccomyxa viridis</name>
    <dbReference type="NCBI Taxonomy" id="1274662"/>
    <lineage>
        <taxon>Eukaryota</taxon>
        <taxon>Viridiplantae</taxon>
        <taxon>Chlorophyta</taxon>
        <taxon>core chlorophytes</taxon>
        <taxon>Trebouxiophyceae</taxon>
        <taxon>Trebouxiophyceae incertae sedis</taxon>
        <taxon>Coccomyxaceae</taxon>
        <taxon>Coccomyxa</taxon>
    </lineage>
</organism>
<feature type="compositionally biased region" description="Low complexity" evidence="1">
    <location>
        <begin position="293"/>
        <end position="319"/>
    </location>
</feature>